<gene>
    <name evidence="1" type="ORF">L6164_026847</name>
</gene>
<accession>A0ACB9LRS2</accession>
<organism evidence="1 2">
    <name type="scientific">Bauhinia variegata</name>
    <name type="common">Purple orchid tree</name>
    <name type="synonym">Phanera variegata</name>
    <dbReference type="NCBI Taxonomy" id="167791"/>
    <lineage>
        <taxon>Eukaryota</taxon>
        <taxon>Viridiplantae</taxon>
        <taxon>Streptophyta</taxon>
        <taxon>Embryophyta</taxon>
        <taxon>Tracheophyta</taxon>
        <taxon>Spermatophyta</taxon>
        <taxon>Magnoliopsida</taxon>
        <taxon>eudicotyledons</taxon>
        <taxon>Gunneridae</taxon>
        <taxon>Pentapetalae</taxon>
        <taxon>rosids</taxon>
        <taxon>fabids</taxon>
        <taxon>Fabales</taxon>
        <taxon>Fabaceae</taxon>
        <taxon>Cercidoideae</taxon>
        <taxon>Cercideae</taxon>
        <taxon>Bauhiniinae</taxon>
        <taxon>Bauhinia</taxon>
    </lineage>
</organism>
<evidence type="ECO:0000313" key="1">
    <source>
        <dbReference type="EMBL" id="KAI4313904.1"/>
    </source>
</evidence>
<evidence type="ECO:0000313" key="2">
    <source>
        <dbReference type="Proteomes" id="UP000828941"/>
    </source>
</evidence>
<proteinExistence type="predicted"/>
<dbReference type="EMBL" id="CM039436">
    <property type="protein sequence ID" value="KAI4313904.1"/>
    <property type="molecule type" value="Genomic_DNA"/>
</dbReference>
<dbReference type="Proteomes" id="UP000828941">
    <property type="component" value="Chromosome 11"/>
</dbReference>
<protein>
    <submittedName>
        <fullName evidence="1">Uncharacterized protein</fullName>
    </submittedName>
</protein>
<name>A0ACB9LRS2_BAUVA</name>
<reference evidence="1 2" key="1">
    <citation type="journal article" date="2022" name="DNA Res.">
        <title>Chromosomal-level genome assembly of the orchid tree Bauhinia variegata (Leguminosae; Cercidoideae) supports the allotetraploid origin hypothesis of Bauhinia.</title>
        <authorList>
            <person name="Zhong Y."/>
            <person name="Chen Y."/>
            <person name="Zheng D."/>
            <person name="Pang J."/>
            <person name="Liu Y."/>
            <person name="Luo S."/>
            <person name="Meng S."/>
            <person name="Qian L."/>
            <person name="Wei D."/>
            <person name="Dai S."/>
            <person name="Zhou R."/>
        </authorList>
    </citation>
    <scope>NUCLEOTIDE SEQUENCE [LARGE SCALE GENOMIC DNA]</scope>
    <source>
        <strain evidence="1">BV-YZ2020</strain>
    </source>
</reference>
<sequence>MPRKRLPIFQKVPNLLKILAFIMKFRKPVVAKLLLVKKLSRKKSRDLKLLGHYNYGFLGEYQFSPSSTPLIHYSQKRLKSRSFGDLHSLLFLCSCLGVRAEAGGFGDGFADDQFPAEPFDSGDEDESVDLRAERFIERFYQEMRMQRQESF</sequence>
<keyword evidence="2" id="KW-1185">Reference proteome</keyword>
<comment type="caution">
    <text evidence="1">The sequence shown here is derived from an EMBL/GenBank/DDBJ whole genome shotgun (WGS) entry which is preliminary data.</text>
</comment>